<dbReference type="EMBL" id="BMAO01038390">
    <property type="protein sequence ID" value="GFR24616.1"/>
    <property type="molecule type" value="Genomic_DNA"/>
</dbReference>
<keyword evidence="2" id="KW-1185">Reference proteome</keyword>
<evidence type="ECO:0000313" key="1">
    <source>
        <dbReference type="EMBL" id="GFR24616.1"/>
    </source>
</evidence>
<protein>
    <submittedName>
        <fullName evidence="1">Uncharacterized protein</fullName>
    </submittedName>
</protein>
<accession>A0A8X6HIJ8</accession>
<dbReference type="Proteomes" id="UP000887116">
    <property type="component" value="Unassembled WGS sequence"/>
</dbReference>
<gene>
    <name evidence="1" type="ORF">TNCT_260241</name>
</gene>
<dbReference type="OrthoDB" id="6406703at2759"/>
<proteinExistence type="predicted"/>
<name>A0A8X6HIJ8_TRICU</name>
<sequence>MARDLLSRPFYGRDRSFDAGDDDVHSVYTTLWSRCFEGLLFGMPSFMEAGRHINQRAMTKERTPWVLECLEYLEKGR</sequence>
<reference evidence="1" key="1">
    <citation type="submission" date="2020-07" db="EMBL/GenBank/DDBJ databases">
        <title>Multicomponent nature underlies the extraordinary mechanical properties of spider dragline silk.</title>
        <authorList>
            <person name="Kono N."/>
            <person name="Nakamura H."/>
            <person name="Mori M."/>
            <person name="Yoshida Y."/>
            <person name="Ohtoshi R."/>
            <person name="Malay A.D."/>
            <person name="Moran D.A.P."/>
            <person name="Tomita M."/>
            <person name="Numata K."/>
            <person name="Arakawa K."/>
        </authorList>
    </citation>
    <scope>NUCLEOTIDE SEQUENCE</scope>
</reference>
<dbReference type="AlphaFoldDB" id="A0A8X6HIJ8"/>
<organism evidence="1 2">
    <name type="scientific">Trichonephila clavata</name>
    <name type="common">Joro spider</name>
    <name type="synonym">Nephila clavata</name>
    <dbReference type="NCBI Taxonomy" id="2740835"/>
    <lineage>
        <taxon>Eukaryota</taxon>
        <taxon>Metazoa</taxon>
        <taxon>Ecdysozoa</taxon>
        <taxon>Arthropoda</taxon>
        <taxon>Chelicerata</taxon>
        <taxon>Arachnida</taxon>
        <taxon>Araneae</taxon>
        <taxon>Araneomorphae</taxon>
        <taxon>Entelegynae</taxon>
        <taxon>Araneoidea</taxon>
        <taxon>Nephilidae</taxon>
        <taxon>Trichonephila</taxon>
    </lineage>
</organism>
<evidence type="ECO:0000313" key="2">
    <source>
        <dbReference type="Proteomes" id="UP000887116"/>
    </source>
</evidence>
<comment type="caution">
    <text evidence="1">The sequence shown here is derived from an EMBL/GenBank/DDBJ whole genome shotgun (WGS) entry which is preliminary data.</text>
</comment>